<evidence type="ECO:0000313" key="3">
    <source>
        <dbReference type="Proteomes" id="UP000008144"/>
    </source>
</evidence>
<dbReference type="PANTHER" id="PTHR13568:SF6">
    <property type="entry name" value="TRANSMEMBRANE PROTEIN 185A"/>
    <property type="match status" value="1"/>
</dbReference>
<keyword evidence="1" id="KW-0812">Transmembrane</keyword>
<reference evidence="3" key="1">
    <citation type="journal article" date="2002" name="Science">
        <title>The draft genome of Ciona intestinalis: insights into chordate and vertebrate origins.</title>
        <authorList>
            <person name="Dehal P."/>
            <person name="Satou Y."/>
            <person name="Campbell R.K."/>
            <person name="Chapman J."/>
            <person name="Degnan B."/>
            <person name="De Tomaso A."/>
            <person name="Davidson B."/>
            <person name="Di Gregorio A."/>
            <person name="Gelpke M."/>
            <person name="Goodstein D.M."/>
            <person name="Harafuji N."/>
            <person name="Hastings K.E."/>
            <person name="Ho I."/>
            <person name="Hotta K."/>
            <person name="Huang W."/>
            <person name="Kawashima T."/>
            <person name="Lemaire P."/>
            <person name="Martinez D."/>
            <person name="Meinertzhagen I.A."/>
            <person name="Necula S."/>
            <person name="Nonaka M."/>
            <person name="Putnam N."/>
            <person name="Rash S."/>
            <person name="Saiga H."/>
            <person name="Satake M."/>
            <person name="Terry A."/>
            <person name="Yamada L."/>
            <person name="Wang H.G."/>
            <person name="Awazu S."/>
            <person name="Azumi K."/>
            <person name="Boore J."/>
            <person name="Branno M."/>
            <person name="Chin-Bow S."/>
            <person name="DeSantis R."/>
            <person name="Doyle S."/>
            <person name="Francino P."/>
            <person name="Keys D.N."/>
            <person name="Haga S."/>
            <person name="Hayashi H."/>
            <person name="Hino K."/>
            <person name="Imai K.S."/>
            <person name="Inaba K."/>
            <person name="Kano S."/>
            <person name="Kobayashi K."/>
            <person name="Kobayashi M."/>
            <person name="Lee B.I."/>
            <person name="Makabe K.W."/>
            <person name="Manohar C."/>
            <person name="Matassi G."/>
            <person name="Medina M."/>
            <person name="Mochizuki Y."/>
            <person name="Mount S."/>
            <person name="Morishita T."/>
            <person name="Miura S."/>
            <person name="Nakayama A."/>
            <person name="Nishizaka S."/>
            <person name="Nomoto H."/>
            <person name="Ohta F."/>
            <person name="Oishi K."/>
            <person name="Rigoutsos I."/>
            <person name="Sano M."/>
            <person name="Sasaki A."/>
            <person name="Sasakura Y."/>
            <person name="Shoguchi E."/>
            <person name="Shin-i T."/>
            <person name="Spagnuolo A."/>
            <person name="Stainier D."/>
            <person name="Suzuki M.M."/>
            <person name="Tassy O."/>
            <person name="Takatori N."/>
            <person name="Tokuoka M."/>
            <person name="Yagi K."/>
            <person name="Yoshizaki F."/>
            <person name="Wada S."/>
            <person name="Zhang C."/>
            <person name="Hyatt P.D."/>
            <person name="Larimer F."/>
            <person name="Detter C."/>
            <person name="Doggett N."/>
            <person name="Glavina T."/>
            <person name="Hawkins T."/>
            <person name="Richardson P."/>
            <person name="Lucas S."/>
            <person name="Kohara Y."/>
            <person name="Levine M."/>
            <person name="Satoh N."/>
            <person name="Rokhsar D.S."/>
        </authorList>
    </citation>
    <scope>NUCLEOTIDE SEQUENCE [LARGE SCALE GENOMIC DNA]</scope>
</reference>
<accession>A0A1W2W497</accession>
<feature type="transmembrane region" description="Helical" evidence="1">
    <location>
        <begin position="243"/>
        <end position="263"/>
    </location>
</feature>
<name>F6ZUH0_CIOIN</name>
<dbReference type="OMA" id="HEFGKHD"/>
<dbReference type="AlphaFoldDB" id="F6ZUH0"/>
<reference evidence="2" key="2">
    <citation type="journal article" date="2008" name="Genome Biol.">
        <title>Improved genome assembly and evidence-based global gene model set for the chordate Ciona intestinalis: new insight into intron and operon populations.</title>
        <authorList>
            <person name="Satou Y."/>
            <person name="Mineta K."/>
            <person name="Ogasawara M."/>
            <person name="Sasakura Y."/>
            <person name="Shoguchi E."/>
            <person name="Ueno K."/>
            <person name="Yamada L."/>
            <person name="Matsumoto J."/>
            <person name="Wasserscheid J."/>
            <person name="Dewar K."/>
            <person name="Wiley G.B."/>
            <person name="Macmil S.L."/>
            <person name="Roe B.A."/>
            <person name="Zeller R.W."/>
            <person name="Hastings K.E."/>
            <person name="Lemaire P."/>
            <person name="Lindquist E."/>
            <person name="Endo T."/>
            <person name="Hotta K."/>
            <person name="Inaba K."/>
        </authorList>
    </citation>
    <scope>NUCLEOTIDE SEQUENCE [LARGE SCALE GENOMIC DNA]</scope>
    <source>
        <strain evidence="2">wild type</strain>
    </source>
</reference>
<feature type="transmembrane region" description="Helical" evidence="1">
    <location>
        <begin position="172"/>
        <end position="198"/>
    </location>
</feature>
<dbReference type="KEGG" id="cin:100186760"/>
<feature type="transmembrane region" description="Helical" evidence="1">
    <location>
        <begin position="112"/>
        <end position="133"/>
    </location>
</feature>
<dbReference type="InterPro" id="IPR019396">
    <property type="entry name" value="TM_Fragile-X-F-assoc"/>
</dbReference>
<dbReference type="PANTHER" id="PTHR13568">
    <property type="entry name" value="FAM11A, B PROTEIN"/>
    <property type="match status" value="1"/>
</dbReference>
<protein>
    <submittedName>
        <fullName evidence="2">Transmembrane protein 185A-like</fullName>
    </submittedName>
</protein>
<reference evidence="2" key="4">
    <citation type="submission" date="2025-09" db="UniProtKB">
        <authorList>
            <consortium name="Ensembl"/>
        </authorList>
    </citation>
    <scope>IDENTIFICATION</scope>
</reference>
<keyword evidence="1" id="KW-1133">Transmembrane helix</keyword>
<dbReference type="Pfam" id="PF10269">
    <property type="entry name" value="Tmemb_185A"/>
    <property type="match status" value="1"/>
</dbReference>
<gene>
    <name evidence="2" type="primary">LOC100186760</name>
</gene>
<evidence type="ECO:0000313" key="2">
    <source>
        <dbReference type="Ensembl" id="ENSCINP00000021883.2"/>
    </source>
</evidence>
<dbReference type="FunCoup" id="F6ZUH0">
    <property type="interactions" value="498"/>
</dbReference>
<feature type="transmembrane region" description="Helical" evidence="1">
    <location>
        <begin position="145"/>
        <end position="166"/>
    </location>
</feature>
<dbReference type="InParanoid" id="F6ZUH0"/>
<reference evidence="2" key="3">
    <citation type="submission" date="2025-08" db="UniProtKB">
        <authorList>
            <consortium name="Ensembl"/>
        </authorList>
    </citation>
    <scope>IDENTIFICATION</scope>
</reference>
<dbReference type="HOGENOM" id="CLU_053027_0_0_1"/>
<accession>F6ZUH0</accession>
<organism evidence="2 3">
    <name type="scientific">Ciona intestinalis</name>
    <name type="common">Transparent sea squirt</name>
    <name type="synonym">Ascidia intestinalis</name>
    <dbReference type="NCBI Taxonomy" id="7719"/>
    <lineage>
        <taxon>Eukaryota</taxon>
        <taxon>Metazoa</taxon>
        <taxon>Chordata</taxon>
        <taxon>Tunicata</taxon>
        <taxon>Ascidiacea</taxon>
        <taxon>Phlebobranchia</taxon>
        <taxon>Cionidae</taxon>
        <taxon>Ciona</taxon>
    </lineage>
</organism>
<feature type="transmembrane region" description="Helical" evidence="1">
    <location>
        <begin position="210"/>
        <end position="231"/>
    </location>
</feature>
<feature type="transmembrane region" description="Helical" evidence="1">
    <location>
        <begin position="78"/>
        <end position="100"/>
    </location>
</feature>
<dbReference type="RefSeq" id="XP_002119768.1">
    <property type="nucleotide sequence ID" value="XM_002119732.5"/>
</dbReference>
<dbReference type="EMBL" id="EAAA01001476">
    <property type="status" value="NOT_ANNOTATED_CDS"/>
    <property type="molecule type" value="Genomic_DNA"/>
</dbReference>
<dbReference type="GeneID" id="100186760"/>
<evidence type="ECO:0000256" key="1">
    <source>
        <dbReference type="SAM" id="Phobius"/>
    </source>
</evidence>
<proteinExistence type="predicted"/>
<dbReference type="GeneTree" id="ENSGT00940000168439"/>
<dbReference type="Ensembl" id="ENSCINT00000022129.2">
    <property type="protein sequence ID" value="ENSCINP00000021883.2"/>
    <property type="gene ID" value="ENSCING00000011456.2"/>
</dbReference>
<feature type="transmembrane region" description="Helical" evidence="1">
    <location>
        <begin position="12"/>
        <end position="32"/>
    </location>
</feature>
<keyword evidence="1" id="KW-0472">Membrane</keyword>
<keyword evidence="3" id="KW-1185">Reference proteome</keyword>
<feature type="transmembrane region" description="Helical" evidence="1">
    <location>
        <begin position="38"/>
        <end position="66"/>
    </location>
</feature>
<dbReference type="STRING" id="7719.ENSCINP00000021883"/>
<dbReference type="Proteomes" id="UP000008144">
    <property type="component" value="Chromosome 2"/>
</dbReference>
<sequence length="343" mass="39640">MDLKEFFKDFNASKFMFFVFFLPLSVLVSLKLNGDINWSMWVIFIPMWGLNFLVILGAIVGSVVWCRHPEFRAEREGFVDYKAMLIAVGMHLLLLMFELLLCDNVEGGGRNMWILVFTPLFFAAPVAIAACVWGFKHDRSLELEVVLSTNVLLFIFIALRLDNIILWPWTTVFIPLWIIMCLPCIEVIYYFIWTLIFLRSTFPESDRRSHLVMALTWLMVVLPLLTFQVLLAYRLDGINQNSWITIFIPLHISIVAMLVGTFCSKGGNKWWFGIRMDFCQFMLESCPFLRLYGNISYKFPPTEEPAPPVSQEPRGSKYSQTIYIQGSARYDCVVPVVSIDTPD</sequence>
<dbReference type="OrthoDB" id="72976at2759"/>